<accession>A0A803KY43</accession>
<sequence>MSDLDKGKVLYFKFIRPETKTPGGLLVQSVLTSYYKNNYLKNQHYDDPYNINTSPHEAIVCLDYFQSMYTQMLCGLYNRHEVLRIGAAFASGLLRAIRFLQVHFTDLCHDINTGTLSSIITNLGIRTCMSKIMRPDPELAEFIVHACKDDNWEGIIKRIWPNTKYLDVIVTGSMAQHIPTLDYYSGGLHKVSNRYISSECFFGPNLNPMCAPLEVSYTILPNTSFFEFIPLDNAANQIVDLADVEVGKEYEIVVTTQAGLYRYKVGDVLYVTGFHNSTPQLRFIRRKNVLLSIDMDKTDEFELQNAVESASTLLKPFNTRVVDYTSYADTKTIPGHYVIYWELLTNDTSSGLDHEVLGQCALAIEQALNSVYRQIRADDRSIGALEIRVVKKGTFEKLMDYAISRGASIDQYKVPRCVNVMPIVKLLDSNVVMAQFSPSMPHWSP</sequence>
<dbReference type="Proteomes" id="UP000596660">
    <property type="component" value="Unplaced"/>
</dbReference>
<dbReference type="Pfam" id="PF03321">
    <property type="entry name" value="GH3"/>
    <property type="match status" value="1"/>
</dbReference>
<keyword evidence="6" id="KW-1185">Reference proteome</keyword>
<dbReference type="Pfam" id="PF23572">
    <property type="entry name" value="GH3_C"/>
    <property type="match status" value="1"/>
</dbReference>
<dbReference type="InterPro" id="IPR004993">
    <property type="entry name" value="GH3"/>
</dbReference>
<dbReference type="Pfam" id="PF23571">
    <property type="entry name" value="GH3_M"/>
    <property type="match status" value="1"/>
</dbReference>
<evidence type="ECO:0000256" key="1">
    <source>
        <dbReference type="ARBA" id="ARBA00008068"/>
    </source>
</evidence>
<organism evidence="5 6">
    <name type="scientific">Chenopodium quinoa</name>
    <name type="common">Quinoa</name>
    <dbReference type="NCBI Taxonomy" id="63459"/>
    <lineage>
        <taxon>Eukaryota</taxon>
        <taxon>Viridiplantae</taxon>
        <taxon>Streptophyta</taxon>
        <taxon>Embryophyta</taxon>
        <taxon>Tracheophyta</taxon>
        <taxon>Spermatophyta</taxon>
        <taxon>Magnoliopsida</taxon>
        <taxon>eudicotyledons</taxon>
        <taxon>Gunneridae</taxon>
        <taxon>Pentapetalae</taxon>
        <taxon>Caryophyllales</taxon>
        <taxon>Chenopodiaceae</taxon>
        <taxon>Chenopodioideae</taxon>
        <taxon>Atripliceae</taxon>
        <taxon>Chenopodium</taxon>
    </lineage>
</organism>
<reference evidence="5" key="1">
    <citation type="journal article" date="2017" name="Nature">
        <title>The genome of Chenopodium quinoa.</title>
        <authorList>
            <person name="Jarvis D.E."/>
            <person name="Ho Y.S."/>
            <person name="Lightfoot D.J."/>
            <person name="Schmoeckel S.M."/>
            <person name="Li B."/>
            <person name="Borm T.J.A."/>
            <person name="Ohyanagi H."/>
            <person name="Mineta K."/>
            <person name="Michell C.T."/>
            <person name="Saber N."/>
            <person name="Kharbatia N.M."/>
            <person name="Rupper R.R."/>
            <person name="Sharp A.R."/>
            <person name="Dally N."/>
            <person name="Boughton B.A."/>
            <person name="Woo Y.H."/>
            <person name="Gao G."/>
            <person name="Schijlen E.G.W.M."/>
            <person name="Guo X."/>
            <person name="Momin A.A."/>
            <person name="Negrao S."/>
            <person name="Al-Babili S."/>
            <person name="Gehring C."/>
            <person name="Roessner U."/>
            <person name="Jung C."/>
            <person name="Murphy K."/>
            <person name="Arold S.T."/>
            <person name="Gojobori T."/>
            <person name="van der Linden C.G."/>
            <person name="van Loo E.N."/>
            <person name="Jellen E.N."/>
            <person name="Maughan P.J."/>
            <person name="Tester M."/>
        </authorList>
    </citation>
    <scope>NUCLEOTIDE SEQUENCE [LARGE SCALE GENOMIC DNA]</scope>
    <source>
        <strain evidence="5">cv. PI 614886</strain>
    </source>
</reference>
<feature type="domain" description="GH3 C-terminal" evidence="4">
    <location>
        <begin position="302"/>
        <end position="419"/>
    </location>
</feature>
<dbReference type="GO" id="GO:0016881">
    <property type="term" value="F:acid-amino acid ligase activity"/>
    <property type="evidence" value="ECO:0007669"/>
    <property type="project" value="TreeGrafter"/>
</dbReference>
<evidence type="ECO:0000259" key="4">
    <source>
        <dbReference type="Pfam" id="PF23572"/>
    </source>
</evidence>
<reference evidence="5" key="2">
    <citation type="submission" date="2021-03" db="UniProtKB">
        <authorList>
            <consortium name="EnsemblPlants"/>
        </authorList>
    </citation>
    <scope>IDENTIFICATION</scope>
</reference>
<dbReference type="PANTHER" id="PTHR31901:SF96">
    <property type="entry name" value="INDOLE-3-ACETIC ACID-AMIDO SYNTHETASE GH3.1-RELATED"/>
    <property type="match status" value="1"/>
</dbReference>
<feature type="domain" description="GH3 middle" evidence="3">
    <location>
        <begin position="217"/>
        <end position="286"/>
    </location>
</feature>
<evidence type="ECO:0000256" key="2">
    <source>
        <dbReference type="ARBA" id="ARBA00022598"/>
    </source>
</evidence>
<dbReference type="EnsemblPlants" id="AUR62003952-RA">
    <property type="protein sequence ID" value="AUR62003952-RA:cds"/>
    <property type="gene ID" value="AUR62003952"/>
</dbReference>
<comment type="similarity">
    <text evidence="1">Belongs to the IAA-amido conjugating enzyme family.</text>
</comment>
<dbReference type="InterPro" id="IPR055377">
    <property type="entry name" value="GH3_M"/>
</dbReference>
<evidence type="ECO:0000313" key="6">
    <source>
        <dbReference type="Proteomes" id="UP000596660"/>
    </source>
</evidence>
<dbReference type="AlphaFoldDB" id="A0A803KY43"/>
<dbReference type="PANTHER" id="PTHR31901">
    <property type="entry name" value="GH3 DOMAIN-CONTAINING PROTEIN"/>
    <property type="match status" value="1"/>
</dbReference>
<dbReference type="GO" id="GO:0005737">
    <property type="term" value="C:cytoplasm"/>
    <property type="evidence" value="ECO:0007669"/>
    <property type="project" value="TreeGrafter"/>
</dbReference>
<proteinExistence type="inferred from homology"/>
<dbReference type="Gramene" id="AUR62003952-RA">
    <property type="protein sequence ID" value="AUR62003952-RA:cds"/>
    <property type="gene ID" value="AUR62003952"/>
</dbReference>
<evidence type="ECO:0000259" key="3">
    <source>
        <dbReference type="Pfam" id="PF23571"/>
    </source>
</evidence>
<dbReference type="InterPro" id="IPR055378">
    <property type="entry name" value="GH3_C"/>
</dbReference>
<dbReference type="OMA" id="EFIVHAC"/>
<name>A0A803KY43_CHEQI</name>
<keyword evidence="2" id="KW-0436">Ligase</keyword>
<evidence type="ECO:0000313" key="5">
    <source>
        <dbReference type="EnsemblPlants" id="AUR62003952-RA:cds"/>
    </source>
</evidence>
<protein>
    <submittedName>
        <fullName evidence="5">Uncharacterized protein</fullName>
    </submittedName>
</protein>